<feature type="signal peptide" evidence="1">
    <location>
        <begin position="1"/>
        <end position="31"/>
    </location>
</feature>
<dbReference type="Pfam" id="PF13372">
    <property type="entry name" value="Alginate_exp"/>
    <property type="match status" value="1"/>
</dbReference>
<sequence>MEPGVTKIIWRGAIGHAIAACILAGTGSANAQEAAAKAGALHPTFTIGGSVRGRTEGIDGQFRPKLDSRTAFVSFRTLVNAQVEMDGFLVGGELLDARGYGEGHNSSVKSTDVNTIEPLQAYARYTAHGVFGAKDSLSATAGRFTMTFGAQRLVARADFGNSFPSYLGARIDYQTKARDQLTLFWTHPMTALPDTMDAIFDNKVQLDRVSANVAFFGADGNVLSLAKRLSVGGYVYRLVEKDRPGVLTRDRRLVTVGLRSSLAAAKGRIDFEVEAAIQHGRARATTAIGDRTDLTVRAGFVHAEMGYTLPLGWSPRVSAMFDYASGDGPNAAYGRFDSLFGARRADYGPVSLFGPVGLANLVSPGARIEAKPSKRFDVMLSARDLWLAERTDTFAFTAVRDRTGSVGRHAGTEFELRLRRTLIAKKLRLEMGAAYLAKGTFLNQAPNAAHHGDARYGYADIVFNF</sequence>
<dbReference type="OrthoDB" id="7439590at2"/>
<name>A0A2U0SGG0_9SPHN</name>
<evidence type="ECO:0000259" key="2">
    <source>
        <dbReference type="Pfam" id="PF13372"/>
    </source>
</evidence>
<comment type="caution">
    <text evidence="3">The sequence shown here is derived from an EMBL/GenBank/DDBJ whole genome shotgun (WGS) entry which is preliminary data.</text>
</comment>
<dbReference type="EMBL" id="QENQ01000001">
    <property type="protein sequence ID" value="PVX30446.1"/>
    <property type="molecule type" value="Genomic_DNA"/>
</dbReference>
<dbReference type="Proteomes" id="UP000245890">
    <property type="component" value="Unassembled WGS sequence"/>
</dbReference>
<evidence type="ECO:0000313" key="4">
    <source>
        <dbReference type="Proteomes" id="UP000245890"/>
    </source>
</evidence>
<evidence type="ECO:0000313" key="3">
    <source>
        <dbReference type="EMBL" id="PVX30446.1"/>
    </source>
</evidence>
<proteinExistence type="predicted"/>
<gene>
    <name evidence="3" type="ORF">DD559_14740</name>
</gene>
<evidence type="ECO:0000256" key="1">
    <source>
        <dbReference type="SAM" id="SignalP"/>
    </source>
</evidence>
<dbReference type="InterPro" id="IPR025388">
    <property type="entry name" value="Alginate_export_dom"/>
</dbReference>
<dbReference type="Gene3D" id="2.40.160.100">
    <property type="match status" value="1"/>
</dbReference>
<accession>A0A2U0SGG0</accession>
<dbReference type="InterPro" id="IPR053728">
    <property type="entry name" value="Alginate_Permeability_Chnl"/>
</dbReference>
<feature type="domain" description="Alginate export" evidence="2">
    <location>
        <begin position="48"/>
        <end position="451"/>
    </location>
</feature>
<organism evidence="3 4">
    <name type="scientific">Sphingomonas pokkalii</name>
    <dbReference type="NCBI Taxonomy" id="2175090"/>
    <lineage>
        <taxon>Bacteria</taxon>
        <taxon>Pseudomonadati</taxon>
        <taxon>Pseudomonadota</taxon>
        <taxon>Alphaproteobacteria</taxon>
        <taxon>Sphingomonadales</taxon>
        <taxon>Sphingomonadaceae</taxon>
        <taxon>Sphingomonas</taxon>
    </lineage>
</organism>
<protein>
    <submittedName>
        <fullName evidence="3">Alginate export family protein</fullName>
    </submittedName>
</protein>
<reference evidence="3 4" key="1">
    <citation type="submission" date="2018-05" db="EMBL/GenBank/DDBJ databases">
        <title>Description of Sphingomonas pokkalii sp nov, isolated from the rhizosphere of saline tolerant pokkali rice and its draft genome analysis.</title>
        <authorList>
            <person name="Menon R."/>
            <person name="Kumari S."/>
            <person name="Rameshkumar N."/>
        </authorList>
    </citation>
    <scope>NUCLEOTIDE SEQUENCE [LARGE SCALE GENOMIC DNA]</scope>
    <source>
        <strain evidence="3 4">L3B27</strain>
    </source>
</reference>
<keyword evidence="1" id="KW-0732">Signal</keyword>
<keyword evidence="4" id="KW-1185">Reference proteome</keyword>
<feature type="chain" id="PRO_5015415600" evidence="1">
    <location>
        <begin position="32"/>
        <end position="465"/>
    </location>
</feature>
<dbReference type="AlphaFoldDB" id="A0A2U0SGG0"/>